<dbReference type="AlphaFoldDB" id="A0A1Q5U3A5"/>
<evidence type="ECO:0000313" key="2">
    <source>
        <dbReference type="EMBL" id="OKP06959.1"/>
    </source>
</evidence>
<name>A0A1Q5U3A5_9EURO</name>
<keyword evidence="3" id="KW-1185">Reference proteome</keyword>
<gene>
    <name evidence="2" type="ORF">PENSUB_6142</name>
</gene>
<organism evidence="2 3">
    <name type="scientific">Penicillium subrubescens</name>
    <dbReference type="NCBI Taxonomy" id="1316194"/>
    <lineage>
        <taxon>Eukaryota</taxon>
        <taxon>Fungi</taxon>
        <taxon>Dikarya</taxon>
        <taxon>Ascomycota</taxon>
        <taxon>Pezizomycotina</taxon>
        <taxon>Eurotiomycetes</taxon>
        <taxon>Eurotiomycetidae</taxon>
        <taxon>Eurotiales</taxon>
        <taxon>Aspergillaceae</taxon>
        <taxon>Penicillium</taxon>
    </lineage>
</organism>
<feature type="compositionally biased region" description="Basic and acidic residues" evidence="1">
    <location>
        <begin position="80"/>
        <end position="92"/>
    </location>
</feature>
<evidence type="ECO:0000256" key="1">
    <source>
        <dbReference type="SAM" id="MobiDB-lite"/>
    </source>
</evidence>
<protein>
    <submittedName>
        <fullName evidence="2">Uncharacterized protein</fullName>
    </submittedName>
</protein>
<feature type="region of interest" description="Disordered" evidence="1">
    <location>
        <begin position="67"/>
        <end position="95"/>
    </location>
</feature>
<dbReference type="Proteomes" id="UP000186955">
    <property type="component" value="Unassembled WGS sequence"/>
</dbReference>
<comment type="caution">
    <text evidence="2">The sequence shown here is derived from an EMBL/GenBank/DDBJ whole genome shotgun (WGS) entry which is preliminary data.</text>
</comment>
<dbReference type="EMBL" id="MNBE01000585">
    <property type="protein sequence ID" value="OKP06959.1"/>
    <property type="molecule type" value="Genomic_DNA"/>
</dbReference>
<proteinExistence type="predicted"/>
<sequence length="136" mass="16004">MAPPTGEPPRFFWVNHEQDKSQKKALERYKHSFLKNKHYEARKNRSMQHLISRCQERHSHYDRLQWDGDVVNQASEDDNKDQTDSSQKKIDDNTGSTFSFSEIVLSRPPTIRVIDNLPSSPDCRADKSDIYFHHCE</sequence>
<accession>A0A1Q5U3A5</accession>
<reference evidence="2 3" key="1">
    <citation type="submission" date="2016-10" db="EMBL/GenBank/DDBJ databases">
        <title>Genome sequence of the ascomycete fungus Penicillium subrubescens.</title>
        <authorList>
            <person name="De Vries R.P."/>
            <person name="Peng M."/>
            <person name="Dilokpimol A."/>
            <person name="Hilden K."/>
            <person name="Makela M.R."/>
            <person name="Grigoriev I."/>
            <person name="Riley R."/>
            <person name="Granchi Z."/>
        </authorList>
    </citation>
    <scope>NUCLEOTIDE SEQUENCE [LARGE SCALE GENOMIC DNA]</scope>
    <source>
        <strain evidence="2 3">CBS 132785</strain>
    </source>
</reference>
<evidence type="ECO:0000313" key="3">
    <source>
        <dbReference type="Proteomes" id="UP000186955"/>
    </source>
</evidence>